<protein>
    <submittedName>
        <fullName evidence="7">Uncharacterized protein</fullName>
    </submittedName>
</protein>
<comment type="subcellular location">
    <subcellularLocation>
        <location evidence="1">Membrane</location>
        <topology evidence="1">Multi-pass membrane protein</topology>
    </subcellularLocation>
</comment>
<dbReference type="GO" id="GO:0016020">
    <property type="term" value="C:membrane"/>
    <property type="evidence" value="ECO:0007669"/>
    <property type="project" value="UniProtKB-SubCell"/>
</dbReference>
<keyword evidence="2" id="KW-0813">Transport</keyword>
<dbReference type="PANTHER" id="PTHR31585">
    <property type="entry name" value="FOLATE-BIOPTERIN TRANSPORTER 1, CHLOROPLASTIC"/>
    <property type="match status" value="1"/>
</dbReference>
<evidence type="ECO:0000313" key="8">
    <source>
        <dbReference type="Proteomes" id="UP000002640"/>
    </source>
</evidence>
<evidence type="ECO:0000256" key="3">
    <source>
        <dbReference type="ARBA" id="ARBA00022692"/>
    </source>
</evidence>
<dbReference type="AlphaFoldDB" id="G5AF33"/>
<dbReference type="RefSeq" id="XP_009538684.1">
    <property type="nucleotide sequence ID" value="XM_009540389.1"/>
</dbReference>
<reference evidence="7 8" key="1">
    <citation type="journal article" date="2006" name="Science">
        <title>Phytophthora genome sequences uncover evolutionary origins and mechanisms of pathogenesis.</title>
        <authorList>
            <person name="Tyler B.M."/>
            <person name="Tripathy S."/>
            <person name="Zhang X."/>
            <person name="Dehal P."/>
            <person name="Jiang R.H."/>
            <person name="Aerts A."/>
            <person name="Arredondo F.D."/>
            <person name="Baxter L."/>
            <person name="Bensasson D."/>
            <person name="Beynon J.L."/>
            <person name="Chapman J."/>
            <person name="Damasceno C.M."/>
            <person name="Dorrance A.E."/>
            <person name="Dou D."/>
            <person name="Dickerman A.W."/>
            <person name="Dubchak I.L."/>
            <person name="Garbelotto M."/>
            <person name="Gijzen M."/>
            <person name="Gordon S.G."/>
            <person name="Govers F."/>
            <person name="Grunwald N.J."/>
            <person name="Huang W."/>
            <person name="Ivors K.L."/>
            <person name="Jones R.W."/>
            <person name="Kamoun S."/>
            <person name="Krampis K."/>
            <person name="Lamour K.H."/>
            <person name="Lee M.K."/>
            <person name="McDonald W.H."/>
            <person name="Medina M."/>
            <person name="Meijer H.J."/>
            <person name="Nordberg E.K."/>
            <person name="Maclean D.J."/>
            <person name="Ospina-Giraldo M.D."/>
            <person name="Morris P.F."/>
            <person name="Phuntumart V."/>
            <person name="Putnam N.H."/>
            <person name="Rash S."/>
            <person name="Rose J.K."/>
            <person name="Sakihama Y."/>
            <person name="Salamov A.A."/>
            <person name="Savidor A."/>
            <person name="Scheuring C.F."/>
            <person name="Smith B.M."/>
            <person name="Sobral B.W."/>
            <person name="Terry A."/>
            <person name="Torto-Alalibo T.A."/>
            <person name="Win J."/>
            <person name="Xu Z."/>
            <person name="Zhang H."/>
            <person name="Grigoriev I.V."/>
            <person name="Rokhsar D.S."/>
            <person name="Boore J.L."/>
        </authorList>
    </citation>
    <scope>NUCLEOTIDE SEQUENCE [LARGE SCALE GENOMIC DNA]</scope>
    <source>
        <strain evidence="7 8">P6497</strain>
    </source>
</reference>
<evidence type="ECO:0000256" key="1">
    <source>
        <dbReference type="ARBA" id="ARBA00004141"/>
    </source>
</evidence>
<dbReference type="InterPro" id="IPR039309">
    <property type="entry name" value="BT1"/>
</dbReference>
<feature type="non-terminal residue" evidence="7">
    <location>
        <position position="128"/>
    </location>
</feature>
<dbReference type="KEGG" id="psoj:PHYSODRAFT_342023"/>
<dbReference type="GeneID" id="20648201"/>
<evidence type="ECO:0000313" key="7">
    <source>
        <dbReference type="EMBL" id="EGZ05823.1"/>
    </source>
</evidence>
<evidence type="ECO:0000256" key="5">
    <source>
        <dbReference type="ARBA" id="ARBA00023136"/>
    </source>
</evidence>
<proteinExistence type="predicted"/>
<dbReference type="InParanoid" id="G5AF33"/>
<dbReference type="OMA" id="THKEMAS"/>
<evidence type="ECO:0000256" key="6">
    <source>
        <dbReference type="SAM" id="Phobius"/>
    </source>
</evidence>
<name>G5AF33_PHYSP</name>
<keyword evidence="3 6" id="KW-0812">Transmembrane</keyword>
<keyword evidence="8" id="KW-1185">Reference proteome</keyword>
<dbReference type="PANTHER" id="PTHR31585:SF5">
    <property type="entry name" value="RNA-BINDING S4 DOMAIN-CONTAINING PROTEIN"/>
    <property type="match status" value="1"/>
</dbReference>
<evidence type="ECO:0000256" key="4">
    <source>
        <dbReference type="ARBA" id="ARBA00022989"/>
    </source>
</evidence>
<sequence length="128" mass="13812">MAQSHLHLTDRVSIESLPRLKLDDTLSHPTSYAEVKSPVDPVQLEDGSLRPANGSVSAYSWENLGMLTHIAAVGIVYGTVSGVLYSVLNNYLHLSTTLVATATALVTIPRALRLFTGMLTDTVPIFGY</sequence>
<organism evidence="7 8">
    <name type="scientific">Phytophthora sojae (strain P6497)</name>
    <name type="common">Soybean stem and root rot agent</name>
    <name type="synonym">Phytophthora megasperma f. sp. glycines</name>
    <dbReference type="NCBI Taxonomy" id="1094619"/>
    <lineage>
        <taxon>Eukaryota</taxon>
        <taxon>Sar</taxon>
        <taxon>Stramenopiles</taxon>
        <taxon>Oomycota</taxon>
        <taxon>Peronosporomycetes</taxon>
        <taxon>Peronosporales</taxon>
        <taxon>Peronosporaceae</taxon>
        <taxon>Phytophthora</taxon>
    </lineage>
</organism>
<keyword evidence="4 6" id="KW-1133">Transmembrane helix</keyword>
<keyword evidence="5 6" id="KW-0472">Membrane</keyword>
<feature type="transmembrane region" description="Helical" evidence="6">
    <location>
        <begin position="64"/>
        <end position="85"/>
    </location>
</feature>
<gene>
    <name evidence="7" type="ORF">PHYSODRAFT_342023</name>
</gene>
<accession>G5AF33</accession>
<dbReference type="Proteomes" id="UP000002640">
    <property type="component" value="Unassembled WGS sequence"/>
</dbReference>
<dbReference type="EMBL" id="JH159165">
    <property type="protein sequence ID" value="EGZ05823.1"/>
    <property type="molecule type" value="Genomic_DNA"/>
</dbReference>
<evidence type="ECO:0000256" key="2">
    <source>
        <dbReference type="ARBA" id="ARBA00022448"/>
    </source>
</evidence>